<name>A0A8H3CDG9_9AGAM</name>
<evidence type="ECO:0000313" key="2">
    <source>
        <dbReference type="Proteomes" id="UP000663850"/>
    </source>
</evidence>
<dbReference type="AlphaFoldDB" id="A0A8H3CDG9"/>
<protein>
    <submittedName>
        <fullName evidence="1">Uncharacterized protein</fullName>
    </submittedName>
</protein>
<accession>A0A8H3CDG9</accession>
<sequence>YVRVVISPRVAGVFQPEVNSWPKEQPQKYGCEVDAPSPADRKVKPLCVLKVIRLNPEILKDNYGPKASSPPHPVSLLSAKLSRIRVRDTRYNCGKTLRVNSGPKSIGGSLLRISMLFVFSTLTRGWISKLSILLVEAPPSICLNTRTTQSRSEERWKVIYVLLWIVK</sequence>
<dbReference type="Proteomes" id="UP000663850">
    <property type="component" value="Unassembled WGS sequence"/>
</dbReference>
<dbReference type="EMBL" id="CAJMWZ010003675">
    <property type="protein sequence ID" value="CAE6477569.1"/>
    <property type="molecule type" value="Genomic_DNA"/>
</dbReference>
<organism evidence="1 2">
    <name type="scientific">Rhizoctonia solani</name>
    <dbReference type="NCBI Taxonomy" id="456999"/>
    <lineage>
        <taxon>Eukaryota</taxon>
        <taxon>Fungi</taxon>
        <taxon>Dikarya</taxon>
        <taxon>Basidiomycota</taxon>
        <taxon>Agaricomycotina</taxon>
        <taxon>Agaricomycetes</taxon>
        <taxon>Cantharellales</taxon>
        <taxon>Ceratobasidiaceae</taxon>
        <taxon>Rhizoctonia</taxon>
    </lineage>
</organism>
<proteinExistence type="predicted"/>
<comment type="caution">
    <text evidence="1">The sequence shown here is derived from an EMBL/GenBank/DDBJ whole genome shotgun (WGS) entry which is preliminary data.</text>
</comment>
<reference evidence="1" key="1">
    <citation type="submission" date="2021-01" db="EMBL/GenBank/DDBJ databases">
        <authorList>
            <person name="Kaushik A."/>
        </authorList>
    </citation>
    <scope>NUCLEOTIDE SEQUENCE</scope>
    <source>
        <strain evidence="1">Type strain: AG8-Rh-89/</strain>
    </source>
</reference>
<evidence type="ECO:0000313" key="1">
    <source>
        <dbReference type="EMBL" id="CAE6477569.1"/>
    </source>
</evidence>
<gene>
    <name evidence="1" type="ORF">RDB_LOCUS70624</name>
</gene>
<feature type="non-terminal residue" evidence="1">
    <location>
        <position position="1"/>
    </location>
</feature>